<keyword evidence="2" id="KW-1185">Reference proteome</keyword>
<proteinExistence type="predicted"/>
<dbReference type="Proteomes" id="UP001054837">
    <property type="component" value="Unassembled WGS sequence"/>
</dbReference>
<dbReference type="EMBL" id="BPLQ01002854">
    <property type="protein sequence ID" value="GIX96036.1"/>
    <property type="molecule type" value="Genomic_DNA"/>
</dbReference>
<protein>
    <submittedName>
        <fullName evidence="1">Uncharacterized protein</fullName>
    </submittedName>
</protein>
<name>A0AAV4PIT9_9ARAC</name>
<evidence type="ECO:0000313" key="1">
    <source>
        <dbReference type="EMBL" id="GIX96036.1"/>
    </source>
</evidence>
<dbReference type="AlphaFoldDB" id="A0AAV4PIT9"/>
<comment type="caution">
    <text evidence="1">The sequence shown here is derived from an EMBL/GenBank/DDBJ whole genome shotgun (WGS) entry which is preliminary data.</text>
</comment>
<reference evidence="1 2" key="1">
    <citation type="submission" date="2021-06" db="EMBL/GenBank/DDBJ databases">
        <title>Caerostris darwini draft genome.</title>
        <authorList>
            <person name="Kono N."/>
            <person name="Arakawa K."/>
        </authorList>
    </citation>
    <scope>NUCLEOTIDE SEQUENCE [LARGE SCALE GENOMIC DNA]</scope>
</reference>
<organism evidence="1 2">
    <name type="scientific">Caerostris darwini</name>
    <dbReference type="NCBI Taxonomy" id="1538125"/>
    <lineage>
        <taxon>Eukaryota</taxon>
        <taxon>Metazoa</taxon>
        <taxon>Ecdysozoa</taxon>
        <taxon>Arthropoda</taxon>
        <taxon>Chelicerata</taxon>
        <taxon>Arachnida</taxon>
        <taxon>Araneae</taxon>
        <taxon>Araneomorphae</taxon>
        <taxon>Entelegynae</taxon>
        <taxon>Araneoidea</taxon>
        <taxon>Araneidae</taxon>
        <taxon>Caerostris</taxon>
    </lineage>
</organism>
<evidence type="ECO:0000313" key="2">
    <source>
        <dbReference type="Proteomes" id="UP001054837"/>
    </source>
</evidence>
<sequence length="99" mass="11519">MFRNKPSCQRSAQVELYGNSFCNAGFLGQVVQPEISDHTAWERRGEGVIRNAHTKERSSQEFRVEILLLCRWSLFATRNTVHQNREATVSRSFDKRSLF</sequence>
<accession>A0AAV4PIT9</accession>
<gene>
    <name evidence="1" type="ORF">CDAR_6951</name>
</gene>